<dbReference type="OMA" id="YLYAYGH"/>
<dbReference type="AlphaFoldDB" id="A0A0B1PBI7"/>
<organism evidence="1 2">
    <name type="scientific">Uncinula necator</name>
    <name type="common">Grape powdery mildew</name>
    <dbReference type="NCBI Taxonomy" id="52586"/>
    <lineage>
        <taxon>Eukaryota</taxon>
        <taxon>Fungi</taxon>
        <taxon>Dikarya</taxon>
        <taxon>Ascomycota</taxon>
        <taxon>Pezizomycotina</taxon>
        <taxon>Leotiomycetes</taxon>
        <taxon>Erysiphales</taxon>
        <taxon>Erysiphaceae</taxon>
        <taxon>Erysiphe</taxon>
    </lineage>
</organism>
<dbReference type="EMBL" id="JNVN01000154">
    <property type="protein sequence ID" value="KHJ36067.1"/>
    <property type="molecule type" value="Genomic_DNA"/>
</dbReference>
<sequence>MYVTPFKTMNSQVQDRKVIWPPKIKLRTPLGYLRDSTGNFYPRDIGRSSILSNGSVLWQFGDTFSHNFRNDFLGVTDNTCSVGSSQNPTLSSYAKASGVPQKDDDYILNNDNASFGDQILKPLLGSFPNFHGPNAKNIKLWPFSGIVEYSRCPEFVRGWSFYELSTYKDGSMDTEIQAVLVADITHQISTGMTKATLAGKGDHILFRANEPRFGSFCIMLGDDEYLYAYGHLTPTKDVGLSRVPIRRAAFREEYWYWNGKNWSQNIEESRPVITTMQHGQVFKTHLFGADSIYKYGFFGCNSFGDSKAILGRGVAPEGPWQMELLDLDIYALNKDKSPFQYCFYPHPWASNERKGDLLVTWSEGGMDGNVIAVQLRFETA</sequence>
<evidence type="ECO:0008006" key="3">
    <source>
        <dbReference type="Google" id="ProtNLM"/>
    </source>
</evidence>
<evidence type="ECO:0000313" key="2">
    <source>
        <dbReference type="Proteomes" id="UP000030854"/>
    </source>
</evidence>
<gene>
    <name evidence="1" type="ORF">EV44_g3226</name>
</gene>
<name>A0A0B1PBI7_UNCNE</name>
<dbReference type="HOGENOM" id="CLU_051198_0_0_1"/>
<comment type="caution">
    <text evidence="1">The sequence shown here is derived from an EMBL/GenBank/DDBJ whole genome shotgun (WGS) entry which is preliminary data.</text>
</comment>
<reference evidence="1 2" key="1">
    <citation type="journal article" date="2014" name="BMC Genomics">
        <title>Adaptive genomic structural variation in the grape powdery mildew pathogen, Erysiphe necator.</title>
        <authorList>
            <person name="Jones L."/>
            <person name="Riaz S."/>
            <person name="Morales-Cruz A."/>
            <person name="Amrine K.C."/>
            <person name="McGuire B."/>
            <person name="Gubler W.D."/>
            <person name="Walker M.A."/>
            <person name="Cantu D."/>
        </authorList>
    </citation>
    <scope>NUCLEOTIDE SEQUENCE [LARGE SCALE GENOMIC DNA]</scope>
    <source>
        <strain evidence="2">c</strain>
    </source>
</reference>
<proteinExistence type="predicted"/>
<evidence type="ECO:0000313" key="1">
    <source>
        <dbReference type="EMBL" id="KHJ36067.1"/>
    </source>
</evidence>
<accession>A0A0B1PBI7</accession>
<keyword evidence="2" id="KW-1185">Reference proteome</keyword>
<dbReference type="Proteomes" id="UP000030854">
    <property type="component" value="Unassembled WGS sequence"/>
</dbReference>
<protein>
    <recommendedName>
        <fullName evidence="3">DUF4185 domain-containing protein</fullName>
    </recommendedName>
</protein>